<keyword evidence="11" id="KW-0472">Membrane</keyword>
<keyword evidence="5 13" id="KW-0963">Cytoplasm</keyword>
<evidence type="ECO:0000313" key="17">
    <source>
        <dbReference type="Proteomes" id="UP000571582"/>
    </source>
</evidence>
<comment type="subcellular location">
    <subcellularLocation>
        <location evidence="3">Cytoplasm</location>
        <location evidence="3">Cytosol</location>
    </subcellularLocation>
    <subcellularLocation>
        <location evidence="2">Membrane</location>
        <topology evidence="2">Peripheral membrane protein</topology>
    </subcellularLocation>
</comment>
<evidence type="ECO:0000256" key="9">
    <source>
        <dbReference type="ARBA" id="ARBA00022963"/>
    </source>
</evidence>
<proteinExistence type="predicted"/>
<dbReference type="SMART" id="SM00239">
    <property type="entry name" value="C2"/>
    <property type="match status" value="1"/>
</dbReference>
<dbReference type="FunFam" id="2.60.40.150:FF:000030">
    <property type="entry name" value="Phospholipase A2"/>
    <property type="match status" value="1"/>
</dbReference>
<gene>
    <name evidence="16" type="primary">Pla2g4e_2</name>
    <name evidence="16" type="ORF">ALACHE_R07503</name>
</gene>
<evidence type="ECO:0000256" key="2">
    <source>
        <dbReference type="ARBA" id="ARBA00004170"/>
    </source>
</evidence>
<dbReference type="InterPro" id="IPR041847">
    <property type="entry name" value="C2_cPLA2"/>
</dbReference>
<keyword evidence="8 13" id="KW-0106">Calcium</keyword>
<dbReference type="SMART" id="SM00022">
    <property type="entry name" value="PLAc"/>
    <property type="match status" value="1"/>
</dbReference>
<dbReference type="Gene3D" id="3.40.1090.10">
    <property type="entry name" value="Cytosolic phospholipase A2 catalytic domain"/>
    <property type="match status" value="1"/>
</dbReference>
<dbReference type="GO" id="GO:0005509">
    <property type="term" value="F:calcium ion binding"/>
    <property type="evidence" value="ECO:0007669"/>
    <property type="project" value="InterPro"/>
</dbReference>
<keyword evidence="10 12" id="KW-0443">Lipid metabolism</keyword>
<keyword evidence="9 12" id="KW-0442">Lipid degradation</keyword>
<dbReference type="InterPro" id="IPR016035">
    <property type="entry name" value="Acyl_Trfase/lysoPLipase"/>
</dbReference>
<name>A0A7L2BW17_9PASS</name>
<evidence type="ECO:0000256" key="10">
    <source>
        <dbReference type="ARBA" id="ARBA00023098"/>
    </source>
</evidence>
<dbReference type="PROSITE" id="PS51210">
    <property type="entry name" value="PLA2C"/>
    <property type="match status" value="1"/>
</dbReference>
<dbReference type="GO" id="GO:0047498">
    <property type="term" value="F:calcium-dependent phospholipase A2 activity"/>
    <property type="evidence" value="ECO:0007669"/>
    <property type="project" value="TreeGrafter"/>
</dbReference>
<evidence type="ECO:0000256" key="7">
    <source>
        <dbReference type="ARBA" id="ARBA00022801"/>
    </source>
</evidence>
<dbReference type="Proteomes" id="UP000571582">
    <property type="component" value="Unassembled WGS sequence"/>
</dbReference>
<dbReference type="Pfam" id="PF00168">
    <property type="entry name" value="C2"/>
    <property type="match status" value="1"/>
</dbReference>
<dbReference type="Gene3D" id="2.60.40.150">
    <property type="entry name" value="C2 domain"/>
    <property type="match status" value="1"/>
</dbReference>
<dbReference type="InterPro" id="IPR040723">
    <property type="entry name" value="cPLA2_C2"/>
</dbReference>
<dbReference type="PANTHER" id="PTHR10728:SF67">
    <property type="entry name" value="PHOSPHOLIPASE A2"/>
    <property type="match status" value="1"/>
</dbReference>
<comment type="caution">
    <text evidence="16">The sequence shown here is derived from an EMBL/GenBank/DDBJ whole genome shotgun (WGS) entry which is preliminary data.</text>
</comment>
<dbReference type="GO" id="GO:0005544">
    <property type="term" value="F:calcium-dependent phospholipid binding"/>
    <property type="evidence" value="ECO:0007669"/>
    <property type="project" value="TreeGrafter"/>
</dbReference>
<dbReference type="CDD" id="cd04036">
    <property type="entry name" value="C2_cPLA2"/>
    <property type="match status" value="1"/>
</dbReference>
<keyword evidence="17" id="KW-1185">Reference proteome</keyword>
<dbReference type="GO" id="GO:0005829">
    <property type="term" value="C:cytosol"/>
    <property type="evidence" value="ECO:0007669"/>
    <property type="project" value="UniProtKB-SubCell"/>
</dbReference>
<comment type="cofactor">
    <cofactor evidence="1">
        <name>Ca(2+)</name>
        <dbReference type="ChEBI" id="CHEBI:29108"/>
    </cofactor>
</comment>
<dbReference type="PANTHER" id="PTHR10728">
    <property type="entry name" value="CYTOSOLIC PHOSPHOLIPASE A2"/>
    <property type="match status" value="1"/>
</dbReference>
<organism evidence="16 17">
    <name type="scientific">Alaudala cheleensis</name>
    <name type="common">Asian short-toed lark</name>
    <dbReference type="NCBI Taxonomy" id="670337"/>
    <lineage>
        <taxon>Eukaryota</taxon>
        <taxon>Metazoa</taxon>
        <taxon>Chordata</taxon>
        <taxon>Craniata</taxon>
        <taxon>Vertebrata</taxon>
        <taxon>Euteleostomi</taxon>
        <taxon>Archelosauria</taxon>
        <taxon>Archosauria</taxon>
        <taxon>Dinosauria</taxon>
        <taxon>Saurischia</taxon>
        <taxon>Theropoda</taxon>
        <taxon>Coelurosauria</taxon>
        <taxon>Aves</taxon>
        <taxon>Neognathae</taxon>
        <taxon>Neoaves</taxon>
        <taxon>Telluraves</taxon>
        <taxon>Australaves</taxon>
        <taxon>Passeriformes</taxon>
        <taxon>Sylvioidea</taxon>
        <taxon>Alaudidae</taxon>
        <taxon>Alaudala</taxon>
    </lineage>
</organism>
<dbReference type="Pfam" id="PF18695">
    <property type="entry name" value="cPLA2_C2"/>
    <property type="match status" value="1"/>
</dbReference>
<dbReference type="Pfam" id="PF01735">
    <property type="entry name" value="PLA2_B"/>
    <property type="match status" value="1"/>
</dbReference>
<dbReference type="FunFam" id="3.40.1090.10:FF:000002">
    <property type="entry name" value="Phospholipase A2"/>
    <property type="match status" value="1"/>
</dbReference>
<evidence type="ECO:0000256" key="8">
    <source>
        <dbReference type="ARBA" id="ARBA00022837"/>
    </source>
</evidence>
<evidence type="ECO:0000256" key="11">
    <source>
        <dbReference type="ARBA" id="ARBA00023136"/>
    </source>
</evidence>
<keyword evidence="7 12" id="KW-0378">Hydrolase</keyword>
<evidence type="ECO:0000256" key="3">
    <source>
        <dbReference type="ARBA" id="ARBA00004514"/>
    </source>
</evidence>
<evidence type="ECO:0000259" key="14">
    <source>
        <dbReference type="PROSITE" id="PS50004"/>
    </source>
</evidence>
<feature type="non-terminal residue" evidence="16">
    <location>
        <position position="780"/>
    </location>
</feature>
<evidence type="ECO:0000259" key="15">
    <source>
        <dbReference type="PROSITE" id="PS51210"/>
    </source>
</evidence>
<dbReference type="InterPro" id="IPR035892">
    <property type="entry name" value="C2_domain_sf"/>
</dbReference>
<evidence type="ECO:0000256" key="1">
    <source>
        <dbReference type="ARBA" id="ARBA00001913"/>
    </source>
</evidence>
<evidence type="ECO:0000256" key="4">
    <source>
        <dbReference type="ARBA" id="ARBA00013278"/>
    </source>
</evidence>
<comment type="catalytic activity">
    <reaction evidence="13">
        <text>a 1,2-diacyl-sn-glycero-3-phosphocholine + H2O = a 1-acyl-sn-glycero-3-phosphocholine + a fatty acid + H(+)</text>
        <dbReference type="Rhea" id="RHEA:15801"/>
        <dbReference type="ChEBI" id="CHEBI:15377"/>
        <dbReference type="ChEBI" id="CHEBI:15378"/>
        <dbReference type="ChEBI" id="CHEBI:28868"/>
        <dbReference type="ChEBI" id="CHEBI:57643"/>
        <dbReference type="ChEBI" id="CHEBI:58168"/>
        <dbReference type="EC" id="3.1.1.4"/>
    </reaction>
</comment>
<feature type="domain" description="C2" evidence="14">
    <location>
        <begin position="1"/>
        <end position="101"/>
    </location>
</feature>
<evidence type="ECO:0000256" key="12">
    <source>
        <dbReference type="PROSITE-ProRule" id="PRU00555"/>
    </source>
</evidence>
<feature type="domain" description="PLA2c" evidence="15">
    <location>
        <begin position="248"/>
        <end position="780"/>
    </location>
</feature>
<comment type="domain">
    <text evidence="13">The N-terminal C2 domain associates with lipid membranes upon calcium binding.</text>
</comment>
<dbReference type="InterPro" id="IPR000008">
    <property type="entry name" value="C2_dom"/>
</dbReference>
<dbReference type="CDD" id="cd07201">
    <property type="entry name" value="cPLA2_Grp-IVB-IVD-IVE-IVF"/>
    <property type="match status" value="1"/>
</dbReference>
<dbReference type="GO" id="GO:0046475">
    <property type="term" value="P:glycerophospholipid catabolic process"/>
    <property type="evidence" value="ECO:0007669"/>
    <property type="project" value="TreeGrafter"/>
</dbReference>
<dbReference type="PROSITE" id="PS50004">
    <property type="entry name" value="C2"/>
    <property type="match status" value="1"/>
</dbReference>
<dbReference type="AlphaFoldDB" id="A0A7L2BW17"/>
<protein>
    <recommendedName>
        <fullName evidence="4 13">Phospholipase A2</fullName>
        <ecNumber evidence="4 13">3.1.1.4</ecNumber>
    </recommendedName>
</protein>
<accession>A0A7L2BW17</accession>
<keyword evidence="6 13" id="KW-0479">Metal-binding</keyword>
<evidence type="ECO:0000256" key="6">
    <source>
        <dbReference type="ARBA" id="ARBA00022723"/>
    </source>
</evidence>
<reference evidence="16 17" key="1">
    <citation type="submission" date="2019-09" db="EMBL/GenBank/DDBJ databases">
        <title>Bird 10,000 Genomes (B10K) Project - Family phase.</title>
        <authorList>
            <person name="Zhang G."/>
        </authorList>
    </citation>
    <scope>NUCLEOTIDE SEQUENCE [LARGE SCALE GENOMIC DNA]</scope>
    <source>
        <strain evidence="16">B10K-DU-001-15</strain>
        <tissue evidence="16">Muscle</tissue>
    </source>
</reference>
<sequence>LSVKIIGMRNLRKADLWSQTDCYVKLWLPTASCQEAQTRTVHNCRNPVWNETFHFMIQSEVKNILELTVCDEDTLTPDDHLMTVRFDVAKIPPGEKVCLNFELNPENQEELEVEFLLENIPGVSEKIITNGVLVSREVSCLEVHVKETKMKSSYKNRDFTFTMRGSYEETQDISIGPHSRPGSSETTRFHYIKHSQPRLLMTLPKEHFFCCVCFSYGCPLAVPLHSLDLGKKDMGYPCTCFHLHRGTFTYVENLDLRLGFDLCAEEQDFICKRKKVVAAALKNLLHLEEDLQEDEVPVVAVVTAAGGVRSMTAVFGSLLALQELGVLDCVSYISGLSATTWAMSKLYEDANWSQKDLSGPIDGIRKHVSKSKLHCFSLDHMKYYEKKLCERKQEGHMVSFTDLWGLFIDCMLHDQEGTHKLSDQQLAVNQGQNPLPIYLSLNVKDDFSTLDFKEWVEFTPYEVGLLKYGAFVRSEDFGSEFFMGRRMKKIPESHICFLEGAWSNIFSYSFMDAVYLSGHSEHFWHRWTRDTEHDIENHPALPKKPHEQATCLSIPKSPLSKTLREMMTGRPVVSTYHNFLKGLQLHNKYLENESFCMWKDTVLDSSPNQLNEMSDYLKLIDTAFFINTSCPPILRPERKVDVIIHLNYSAGSQTLPLDLFSEYCLEHGIPFPSTELSQEDREHLKECYVFEDNLQAPILAYFPLVCDTFQKYKAPNVERSPTEMEQGRVDVSNCVAPYGTGLLTYTEENFNKLLNLCSYNILNNKHLILQALRTAVQRKK</sequence>
<dbReference type="EC" id="3.1.1.4" evidence="4 13"/>
<dbReference type="InterPro" id="IPR002642">
    <property type="entry name" value="LysoPLipase_cat_dom"/>
</dbReference>
<dbReference type="GO" id="GO:0016020">
    <property type="term" value="C:membrane"/>
    <property type="evidence" value="ECO:0007669"/>
    <property type="project" value="UniProtKB-SubCell"/>
</dbReference>
<dbReference type="SUPFAM" id="SSF52151">
    <property type="entry name" value="FabD/lysophospholipase-like"/>
    <property type="match status" value="1"/>
</dbReference>
<dbReference type="SUPFAM" id="SSF49562">
    <property type="entry name" value="C2 domain (Calcium/lipid-binding domain, CaLB)"/>
    <property type="match status" value="1"/>
</dbReference>
<evidence type="ECO:0000256" key="5">
    <source>
        <dbReference type="ARBA" id="ARBA00022490"/>
    </source>
</evidence>
<evidence type="ECO:0000256" key="13">
    <source>
        <dbReference type="RuleBase" id="RU362102"/>
    </source>
</evidence>
<feature type="non-terminal residue" evidence="16">
    <location>
        <position position="1"/>
    </location>
</feature>
<evidence type="ECO:0000313" key="16">
    <source>
        <dbReference type="EMBL" id="NXQ29939.1"/>
    </source>
</evidence>
<dbReference type="EMBL" id="VWYE01014849">
    <property type="protein sequence ID" value="NXQ29939.1"/>
    <property type="molecule type" value="Genomic_DNA"/>
</dbReference>